<protein>
    <submittedName>
        <fullName evidence="1">Uncharacterized protein</fullName>
    </submittedName>
</protein>
<sequence>MNLNNCPSDIILTISSYLDNSTNLQLRLLSRSLHDSVTPTALRHAYLAFNKLKIQESENLIQTCRSRLPNLSRYVQHLTTDVQGWYIARHVPEESLPDLWEILSSFTSLKSLTMSWKFGIEVDPETEVRIRDMQVGIASALMKATGGRLETLIIHPPSGELLIPKPLLDVRGLVEFEVVYERDAWFCNRTKPTDGEPEHSCKCRLGALTTALESILPSNPGLETLTLVCGCNGTGYPIQHVFLPQMTNLHSISMRGLNPTSISTLVPPGALRNIRHVDFQSDHWAFNLDPLWKSMKAAGTTLESLSTAQVSLDLVEFIASFSGLNKLKLFNIQSGELSSSEKITSTFWDIALPRHAPTLEMLSISWMIDVDHIPGWAFNRIAWTPILSKMVMLKSLHIHPDPSTMPSYSTHTDSVPMVASSYQAILDAVQVLPSLESLEIYWSTRSFGPARKSVWIKASRKVLGEAAKRLWCAGETLRPMELCLFNEKYFASVVEQEEGGEVFWTYRPSKASTYHLGRCVNLRGFLLSNIDYYRS</sequence>
<gene>
    <name evidence="1" type="ORF">BDN72DRAFT_836910</name>
</gene>
<evidence type="ECO:0000313" key="2">
    <source>
        <dbReference type="Proteomes" id="UP000308600"/>
    </source>
</evidence>
<dbReference type="EMBL" id="ML208291">
    <property type="protein sequence ID" value="TFK71983.1"/>
    <property type="molecule type" value="Genomic_DNA"/>
</dbReference>
<dbReference type="Proteomes" id="UP000308600">
    <property type="component" value="Unassembled WGS sequence"/>
</dbReference>
<proteinExistence type="predicted"/>
<organism evidence="1 2">
    <name type="scientific">Pluteus cervinus</name>
    <dbReference type="NCBI Taxonomy" id="181527"/>
    <lineage>
        <taxon>Eukaryota</taxon>
        <taxon>Fungi</taxon>
        <taxon>Dikarya</taxon>
        <taxon>Basidiomycota</taxon>
        <taxon>Agaricomycotina</taxon>
        <taxon>Agaricomycetes</taxon>
        <taxon>Agaricomycetidae</taxon>
        <taxon>Agaricales</taxon>
        <taxon>Pluteineae</taxon>
        <taxon>Pluteaceae</taxon>
        <taxon>Pluteus</taxon>
    </lineage>
</organism>
<accession>A0ACD3B1T0</accession>
<name>A0ACD3B1T0_9AGAR</name>
<keyword evidence="2" id="KW-1185">Reference proteome</keyword>
<reference evidence="1 2" key="1">
    <citation type="journal article" date="2019" name="Nat. Ecol. Evol.">
        <title>Megaphylogeny resolves global patterns of mushroom evolution.</title>
        <authorList>
            <person name="Varga T."/>
            <person name="Krizsan K."/>
            <person name="Foldi C."/>
            <person name="Dima B."/>
            <person name="Sanchez-Garcia M."/>
            <person name="Sanchez-Ramirez S."/>
            <person name="Szollosi G.J."/>
            <person name="Szarkandi J.G."/>
            <person name="Papp V."/>
            <person name="Albert L."/>
            <person name="Andreopoulos W."/>
            <person name="Angelini C."/>
            <person name="Antonin V."/>
            <person name="Barry K.W."/>
            <person name="Bougher N.L."/>
            <person name="Buchanan P."/>
            <person name="Buyck B."/>
            <person name="Bense V."/>
            <person name="Catcheside P."/>
            <person name="Chovatia M."/>
            <person name="Cooper J."/>
            <person name="Damon W."/>
            <person name="Desjardin D."/>
            <person name="Finy P."/>
            <person name="Geml J."/>
            <person name="Haridas S."/>
            <person name="Hughes K."/>
            <person name="Justo A."/>
            <person name="Karasinski D."/>
            <person name="Kautmanova I."/>
            <person name="Kiss B."/>
            <person name="Kocsube S."/>
            <person name="Kotiranta H."/>
            <person name="LaButti K.M."/>
            <person name="Lechner B.E."/>
            <person name="Liimatainen K."/>
            <person name="Lipzen A."/>
            <person name="Lukacs Z."/>
            <person name="Mihaltcheva S."/>
            <person name="Morgado L.N."/>
            <person name="Niskanen T."/>
            <person name="Noordeloos M.E."/>
            <person name="Ohm R.A."/>
            <person name="Ortiz-Santana B."/>
            <person name="Ovrebo C."/>
            <person name="Racz N."/>
            <person name="Riley R."/>
            <person name="Savchenko A."/>
            <person name="Shiryaev A."/>
            <person name="Soop K."/>
            <person name="Spirin V."/>
            <person name="Szebenyi C."/>
            <person name="Tomsovsky M."/>
            <person name="Tulloss R.E."/>
            <person name="Uehling J."/>
            <person name="Grigoriev I.V."/>
            <person name="Vagvolgyi C."/>
            <person name="Papp T."/>
            <person name="Martin F.M."/>
            <person name="Miettinen O."/>
            <person name="Hibbett D.S."/>
            <person name="Nagy L.G."/>
        </authorList>
    </citation>
    <scope>NUCLEOTIDE SEQUENCE [LARGE SCALE GENOMIC DNA]</scope>
    <source>
        <strain evidence="1 2">NL-1719</strain>
    </source>
</reference>
<evidence type="ECO:0000313" key="1">
    <source>
        <dbReference type="EMBL" id="TFK71983.1"/>
    </source>
</evidence>